<sequence length="51" mass="5849">MDIVRQKVSRKVRTSDYQNYQLAEAKLDERSLGIYPISPLKATSGYVQALF</sequence>
<dbReference type="InParanoid" id="A0A0C2T151"/>
<evidence type="ECO:0000313" key="2">
    <source>
        <dbReference type="Proteomes" id="UP000054549"/>
    </source>
</evidence>
<dbReference type="HOGENOM" id="CLU_3105899_0_0_1"/>
<name>A0A0C2T151_AMAMK</name>
<keyword evidence="2" id="KW-1185">Reference proteome</keyword>
<dbReference type="EMBL" id="KN818303">
    <property type="protein sequence ID" value="KIL60169.1"/>
    <property type="molecule type" value="Genomic_DNA"/>
</dbReference>
<reference evidence="1 2" key="1">
    <citation type="submission" date="2014-04" db="EMBL/GenBank/DDBJ databases">
        <title>Evolutionary Origins and Diversification of the Mycorrhizal Mutualists.</title>
        <authorList>
            <consortium name="DOE Joint Genome Institute"/>
            <consortium name="Mycorrhizal Genomics Consortium"/>
            <person name="Kohler A."/>
            <person name="Kuo A."/>
            <person name="Nagy L.G."/>
            <person name="Floudas D."/>
            <person name="Copeland A."/>
            <person name="Barry K.W."/>
            <person name="Cichocki N."/>
            <person name="Veneault-Fourrey C."/>
            <person name="LaButti K."/>
            <person name="Lindquist E.A."/>
            <person name="Lipzen A."/>
            <person name="Lundell T."/>
            <person name="Morin E."/>
            <person name="Murat C."/>
            <person name="Riley R."/>
            <person name="Ohm R."/>
            <person name="Sun H."/>
            <person name="Tunlid A."/>
            <person name="Henrissat B."/>
            <person name="Grigoriev I.V."/>
            <person name="Hibbett D.S."/>
            <person name="Martin F."/>
        </authorList>
    </citation>
    <scope>NUCLEOTIDE SEQUENCE [LARGE SCALE GENOMIC DNA]</scope>
    <source>
        <strain evidence="1 2">Koide BX008</strain>
    </source>
</reference>
<evidence type="ECO:0000313" key="1">
    <source>
        <dbReference type="EMBL" id="KIL60169.1"/>
    </source>
</evidence>
<dbReference type="AlphaFoldDB" id="A0A0C2T151"/>
<protein>
    <submittedName>
        <fullName evidence="1">Uncharacterized protein</fullName>
    </submittedName>
</protein>
<proteinExistence type="predicted"/>
<accession>A0A0C2T151</accession>
<organism evidence="1 2">
    <name type="scientific">Amanita muscaria (strain Koide BX008)</name>
    <dbReference type="NCBI Taxonomy" id="946122"/>
    <lineage>
        <taxon>Eukaryota</taxon>
        <taxon>Fungi</taxon>
        <taxon>Dikarya</taxon>
        <taxon>Basidiomycota</taxon>
        <taxon>Agaricomycotina</taxon>
        <taxon>Agaricomycetes</taxon>
        <taxon>Agaricomycetidae</taxon>
        <taxon>Agaricales</taxon>
        <taxon>Pluteineae</taxon>
        <taxon>Amanitaceae</taxon>
        <taxon>Amanita</taxon>
    </lineage>
</organism>
<gene>
    <name evidence="1" type="ORF">M378DRAFT_168449</name>
</gene>
<dbReference type="Proteomes" id="UP000054549">
    <property type="component" value="Unassembled WGS sequence"/>
</dbReference>